<comment type="caution">
    <text evidence="1">The sequence shown here is derived from an EMBL/GenBank/DDBJ whole genome shotgun (WGS) entry which is preliminary data.</text>
</comment>
<sequence>MAKTDWALNDTVLPDDMNGLGAEINANADKLADNLDGRPWEPISLSQGVQVVQGGDAPAILHPTMQGRTLVNLLGRAGKMESLDDWEAGDGTALAIASGGLFGPNMIAVTGQGGFAGVFRTVNLDVTKDYLVVGYVSGGTLGSANITVGIYAGLPDDGVTTNSVPTDSGSPWQLMFGTFRPTSSNLFYIAGNAVGGAGVFEVQANFDGFSIYEITAAEKAYIDGLTTAEAQAYIAANYPYVDDMKHVNAVYIENKGKNLLPPFSEWALHARAVVTDAYKLTLNANDVTQQSYIDIPCVPLQDYSFVGDDFEVYLRGRNKEYISTVGDSFVTTEDTAFIRVSTFDNPSSGTYSFADPMLNIGPEPLPFEPQKPSYLYLPDCNLRSNVDGSVTDRLYTDGQGKPRVMRRFREAVLDGALAWGFQSGASGTGYKTVQTLNFPVGYERSVEPNVIKFDGSKLKYGAPTTDGADYLSATNWSNLGNTVLSIPNSDSGWGESYAPTVDEIKAYFWGWKLYDNTLPLSDTSTYVRTDGLEKRWAYKNKSGTWVTGRQSPGDSLPSDWIGSPYRLMYQLAQSIDEPVTYEGSLMLHEGDNQVEVGTGIVVREAAKASESNKNINIYGHPTVLSTALNWRIDRAITLYKDGDIDYKWASRTDYAYGNYRYTNGDYDPSAAYSVTYLALDAYAIGIAPQTISAEYAPNIRESVDSLVRELVEARTETSVLQNTKAQKQQPQWIAPTLRNDWENYGDTYAPVSYTKNDEGWVTIRGAIKGGVVTNNTVLFVLPVGYRPLNRSSFTIHGATQTPVELVIWENGEVKLNYANATSTVLNAIFRAEQ</sequence>
<protein>
    <recommendedName>
        <fullName evidence="3">Tail protein</fullName>
    </recommendedName>
</protein>
<evidence type="ECO:0008006" key="3">
    <source>
        <dbReference type="Google" id="ProtNLM"/>
    </source>
</evidence>
<keyword evidence="2" id="KW-1185">Reference proteome</keyword>
<dbReference type="EMBL" id="JBHTAI010000023">
    <property type="protein sequence ID" value="MFC7152502.1"/>
    <property type="molecule type" value="Genomic_DNA"/>
</dbReference>
<evidence type="ECO:0000313" key="2">
    <source>
        <dbReference type="Proteomes" id="UP001596378"/>
    </source>
</evidence>
<dbReference type="Proteomes" id="UP001596378">
    <property type="component" value="Unassembled WGS sequence"/>
</dbReference>
<proteinExistence type="predicted"/>
<accession>A0ABW2FM06</accession>
<evidence type="ECO:0000313" key="1">
    <source>
        <dbReference type="EMBL" id="MFC7152502.1"/>
    </source>
</evidence>
<reference evidence="2" key="1">
    <citation type="journal article" date="2019" name="Int. J. Syst. Evol. Microbiol.">
        <title>The Global Catalogue of Microorganisms (GCM) 10K type strain sequencing project: providing services to taxonomists for standard genome sequencing and annotation.</title>
        <authorList>
            <consortium name="The Broad Institute Genomics Platform"/>
            <consortium name="The Broad Institute Genome Sequencing Center for Infectious Disease"/>
            <person name="Wu L."/>
            <person name="Ma J."/>
        </authorList>
    </citation>
    <scope>NUCLEOTIDE SEQUENCE [LARGE SCALE GENOMIC DNA]</scope>
    <source>
        <strain evidence="2">KCTC 12907</strain>
    </source>
</reference>
<dbReference type="RefSeq" id="WP_378044059.1">
    <property type="nucleotide sequence ID" value="NZ_JBHMDN010000002.1"/>
</dbReference>
<name>A0ABW2FM06_9BACL</name>
<gene>
    <name evidence="1" type="ORF">ACFQMJ_28535</name>
</gene>
<organism evidence="1 2">
    <name type="scientific">Cohnella cellulosilytica</name>
    <dbReference type="NCBI Taxonomy" id="986710"/>
    <lineage>
        <taxon>Bacteria</taxon>
        <taxon>Bacillati</taxon>
        <taxon>Bacillota</taxon>
        <taxon>Bacilli</taxon>
        <taxon>Bacillales</taxon>
        <taxon>Paenibacillaceae</taxon>
        <taxon>Cohnella</taxon>
    </lineage>
</organism>